<sequence>MFTAVKAMSRRSTLQIRLHDDDGRQILDMDETRRLVAKHFKSQFFDASRPTVLPDFEAKPLSEPITAYEVASAIKKLRNRRAVGPDGLPAEVLKSVADLYATPLAHLLNQSHAHLHPQAKQAPGIVLQPRPIVLLNCIRKAVSILVLNRIQAKLDNAIGQYQSGFRRGRSTADAVWTHKWLVARVRKYEDAFSILGIDLSRAFDTIDRSKLLLVLEDILTNDEVRLVRTLLASTTLKIRLGHKTHQAFTTNIGTPHGNALSPVLFVVHLDAALRDVALA</sequence>
<dbReference type="OrthoDB" id="407949at2759"/>
<dbReference type="InterPro" id="IPR000477">
    <property type="entry name" value="RT_dom"/>
</dbReference>
<dbReference type="PROSITE" id="PS50878">
    <property type="entry name" value="RT_POL"/>
    <property type="match status" value="1"/>
</dbReference>
<keyword evidence="3" id="KW-1185">Reference proteome</keyword>
<dbReference type="EMBL" id="JNBR01002190">
    <property type="protein sequence ID" value="OQR83398.1"/>
    <property type="molecule type" value="Genomic_DNA"/>
</dbReference>
<proteinExistence type="predicted"/>
<evidence type="ECO:0000313" key="2">
    <source>
        <dbReference type="EMBL" id="OQR83398.1"/>
    </source>
</evidence>
<organism evidence="2 3">
    <name type="scientific">Achlya hypogyna</name>
    <name type="common">Oomycete</name>
    <name type="synonym">Protoachlya hypogyna</name>
    <dbReference type="NCBI Taxonomy" id="1202772"/>
    <lineage>
        <taxon>Eukaryota</taxon>
        <taxon>Sar</taxon>
        <taxon>Stramenopiles</taxon>
        <taxon>Oomycota</taxon>
        <taxon>Saprolegniomycetes</taxon>
        <taxon>Saprolegniales</taxon>
        <taxon>Achlyaceae</taxon>
        <taxon>Achlya</taxon>
    </lineage>
</organism>
<dbReference type="STRING" id="1202772.A0A1V9YCH3"/>
<dbReference type="PANTHER" id="PTHR19446">
    <property type="entry name" value="REVERSE TRANSCRIPTASES"/>
    <property type="match status" value="1"/>
</dbReference>
<name>A0A1V9YCH3_ACHHY</name>
<comment type="caution">
    <text evidence="2">The sequence shown here is derived from an EMBL/GenBank/DDBJ whole genome shotgun (WGS) entry which is preliminary data.</text>
</comment>
<reference evidence="2 3" key="1">
    <citation type="journal article" date="2014" name="Genome Biol. Evol.">
        <title>The secreted proteins of Achlya hypogyna and Thraustotheca clavata identify the ancestral oomycete secretome and reveal gene acquisitions by horizontal gene transfer.</title>
        <authorList>
            <person name="Misner I."/>
            <person name="Blouin N."/>
            <person name="Leonard G."/>
            <person name="Richards T.A."/>
            <person name="Lane C.E."/>
        </authorList>
    </citation>
    <scope>NUCLEOTIDE SEQUENCE [LARGE SCALE GENOMIC DNA]</scope>
    <source>
        <strain evidence="2 3">ATCC 48635</strain>
    </source>
</reference>
<dbReference type="AlphaFoldDB" id="A0A1V9YCH3"/>
<accession>A0A1V9YCH3</accession>
<evidence type="ECO:0000259" key="1">
    <source>
        <dbReference type="PROSITE" id="PS50878"/>
    </source>
</evidence>
<dbReference type="Pfam" id="PF00078">
    <property type="entry name" value="RVT_1"/>
    <property type="match status" value="1"/>
</dbReference>
<protein>
    <recommendedName>
        <fullName evidence="1">Reverse transcriptase domain-containing protein</fullName>
    </recommendedName>
</protein>
<feature type="domain" description="Reverse transcriptase" evidence="1">
    <location>
        <begin position="1"/>
        <end position="279"/>
    </location>
</feature>
<evidence type="ECO:0000313" key="3">
    <source>
        <dbReference type="Proteomes" id="UP000243579"/>
    </source>
</evidence>
<feature type="non-terminal residue" evidence="2">
    <location>
        <position position="279"/>
    </location>
</feature>
<gene>
    <name evidence="2" type="ORF">ACHHYP_14761</name>
</gene>
<dbReference type="Proteomes" id="UP000243579">
    <property type="component" value="Unassembled WGS sequence"/>
</dbReference>